<dbReference type="AlphaFoldDB" id="A0AAD8S7K1"/>
<keyword evidence="4" id="KW-1185">Reference proteome</keyword>
<gene>
    <name evidence="3" type="ORF">QYE76_064495</name>
</gene>
<comment type="caution">
    <text evidence="3">The sequence shown here is derived from an EMBL/GenBank/DDBJ whole genome shotgun (WGS) entry which is preliminary data.</text>
</comment>
<evidence type="ECO:0000256" key="1">
    <source>
        <dbReference type="SAM" id="MobiDB-lite"/>
    </source>
</evidence>
<feature type="region of interest" description="Disordered" evidence="1">
    <location>
        <begin position="1"/>
        <end position="22"/>
    </location>
</feature>
<reference evidence="3" key="1">
    <citation type="submission" date="2023-07" db="EMBL/GenBank/DDBJ databases">
        <title>A chromosome-level genome assembly of Lolium multiflorum.</title>
        <authorList>
            <person name="Chen Y."/>
            <person name="Copetti D."/>
            <person name="Kolliker R."/>
            <person name="Studer B."/>
        </authorList>
    </citation>
    <scope>NUCLEOTIDE SEQUENCE</scope>
    <source>
        <strain evidence="3">02402/16</strain>
        <tissue evidence="3">Leaf</tissue>
    </source>
</reference>
<evidence type="ECO:0000313" key="4">
    <source>
        <dbReference type="Proteomes" id="UP001231189"/>
    </source>
</evidence>
<dbReference type="EMBL" id="JAUUTY010000004">
    <property type="protein sequence ID" value="KAK1646690.1"/>
    <property type="molecule type" value="Genomic_DNA"/>
</dbReference>
<dbReference type="Proteomes" id="UP001231189">
    <property type="component" value="Unassembled WGS sequence"/>
</dbReference>
<keyword evidence="2" id="KW-0472">Membrane</keyword>
<evidence type="ECO:0000313" key="3">
    <source>
        <dbReference type="EMBL" id="KAK1646690.1"/>
    </source>
</evidence>
<dbReference type="Gene3D" id="2.70.150.10">
    <property type="entry name" value="Calcium-transporting ATPase, cytoplasmic transduction domain A"/>
    <property type="match status" value="1"/>
</dbReference>
<name>A0AAD8S7K1_LOLMU</name>
<proteinExistence type="predicted"/>
<keyword evidence="2" id="KW-1133">Transmembrane helix</keyword>
<keyword evidence="2" id="KW-0812">Transmembrane</keyword>
<feature type="transmembrane region" description="Helical" evidence="2">
    <location>
        <begin position="79"/>
        <end position="99"/>
    </location>
</feature>
<sequence length="266" mass="28330">MANLRTPPLPSHPSTRAASQAREAAAFDDNDDGFGLEWRKYPMEELFSALQTSPRGLASAGLLVVCGGNALESKKQSKILAFLPLSVEAAVVAMVVGLARGGGQVAFGYALLALLAVDFAVGYAERKSAEESTASTRGDTSHNRIPVSLFSENAVSPYHRIRIPVSVSPYHVTIKVDKSVLTGNALPAAKGPGDAVYAGSSCADAEGEASQEELKCLMRRLAALRREGEISEDTVQRCRDLLGVEPVSEELSRALVNYLRDLPSDD</sequence>
<organism evidence="3 4">
    <name type="scientific">Lolium multiflorum</name>
    <name type="common">Italian ryegrass</name>
    <name type="synonym">Lolium perenne subsp. multiflorum</name>
    <dbReference type="NCBI Taxonomy" id="4521"/>
    <lineage>
        <taxon>Eukaryota</taxon>
        <taxon>Viridiplantae</taxon>
        <taxon>Streptophyta</taxon>
        <taxon>Embryophyta</taxon>
        <taxon>Tracheophyta</taxon>
        <taxon>Spermatophyta</taxon>
        <taxon>Magnoliopsida</taxon>
        <taxon>Liliopsida</taxon>
        <taxon>Poales</taxon>
        <taxon>Poaceae</taxon>
        <taxon>BOP clade</taxon>
        <taxon>Pooideae</taxon>
        <taxon>Poodae</taxon>
        <taxon>Poeae</taxon>
        <taxon>Poeae Chloroplast Group 2 (Poeae type)</taxon>
        <taxon>Loliodinae</taxon>
        <taxon>Loliinae</taxon>
        <taxon>Lolium</taxon>
    </lineage>
</organism>
<feature type="transmembrane region" description="Helical" evidence="2">
    <location>
        <begin position="105"/>
        <end position="124"/>
    </location>
</feature>
<protein>
    <submittedName>
        <fullName evidence="3">Uncharacterized protein</fullName>
    </submittedName>
</protein>
<evidence type="ECO:0000256" key="2">
    <source>
        <dbReference type="SAM" id="Phobius"/>
    </source>
</evidence>
<accession>A0AAD8S7K1</accession>